<dbReference type="SMART" id="SM00225">
    <property type="entry name" value="BTB"/>
    <property type="match status" value="1"/>
</dbReference>
<dbReference type="PANTHER" id="PTHR47843">
    <property type="entry name" value="BTB DOMAIN-CONTAINING PROTEIN-RELATED"/>
    <property type="match status" value="1"/>
</dbReference>
<evidence type="ECO:0000313" key="3">
    <source>
        <dbReference type="Proteomes" id="UP001446871"/>
    </source>
</evidence>
<keyword evidence="3" id="KW-1185">Reference proteome</keyword>
<feature type="domain" description="BTB" evidence="1">
    <location>
        <begin position="20"/>
        <end position="86"/>
    </location>
</feature>
<proteinExistence type="predicted"/>
<evidence type="ECO:0000313" key="2">
    <source>
        <dbReference type="EMBL" id="KAK8067702.1"/>
    </source>
</evidence>
<evidence type="ECO:0000259" key="1">
    <source>
        <dbReference type="PROSITE" id="PS50097"/>
    </source>
</evidence>
<dbReference type="Proteomes" id="UP001446871">
    <property type="component" value="Unassembled WGS sequence"/>
</dbReference>
<protein>
    <recommendedName>
        <fullName evidence="1">BTB domain-containing protein</fullName>
    </recommendedName>
</protein>
<name>A0ABR1V9Y4_9PEZI</name>
<dbReference type="InterPro" id="IPR011333">
    <property type="entry name" value="SKP1/BTB/POZ_sf"/>
</dbReference>
<organism evidence="2 3">
    <name type="scientific">Apiospora saccharicola</name>
    <dbReference type="NCBI Taxonomy" id="335842"/>
    <lineage>
        <taxon>Eukaryota</taxon>
        <taxon>Fungi</taxon>
        <taxon>Dikarya</taxon>
        <taxon>Ascomycota</taxon>
        <taxon>Pezizomycotina</taxon>
        <taxon>Sordariomycetes</taxon>
        <taxon>Xylariomycetidae</taxon>
        <taxon>Amphisphaeriales</taxon>
        <taxon>Apiosporaceae</taxon>
        <taxon>Apiospora</taxon>
    </lineage>
</organism>
<accession>A0ABR1V9Y4</accession>
<reference evidence="2 3" key="1">
    <citation type="submission" date="2023-01" db="EMBL/GenBank/DDBJ databases">
        <title>Analysis of 21 Apiospora genomes using comparative genomics revels a genus with tremendous synthesis potential of carbohydrate active enzymes and secondary metabolites.</title>
        <authorList>
            <person name="Sorensen T."/>
        </authorList>
    </citation>
    <scope>NUCLEOTIDE SEQUENCE [LARGE SCALE GENOMIC DNA]</scope>
    <source>
        <strain evidence="2 3">CBS 83171</strain>
    </source>
</reference>
<dbReference type="Gene3D" id="3.30.710.10">
    <property type="entry name" value="Potassium Channel Kv1.1, Chain A"/>
    <property type="match status" value="1"/>
</dbReference>
<sequence>MTHVGAFDSFEEMLNSLDASDIKVICGERTWNLHKAILCRSPFFKTVLSSDSKETVDNDLTLPDHKSHEVQGIITFIYTGKVTTDLEKDESIEAYIRMFELGAFFGLGDVCTYALDKVRSALKHVAAYVNSLFAKGDPSPTIPPEMFNIVSQVAYSAYVSGIDSKTYSPLREKILRFWAMTVMRVLKLSQIQELLDKMPKISVHLLKALTDETSPIGAFYRRDHPTHCIGCGERLMSYQWLRTIRLPDDDESSAKFRVEGWCGVCHEKGLPGNNNN</sequence>
<dbReference type="PANTHER" id="PTHR47843:SF5">
    <property type="entry name" value="BTB_POZ DOMAIN PROTEIN"/>
    <property type="match status" value="1"/>
</dbReference>
<dbReference type="SUPFAM" id="SSF54695">
    <property type="entry name" value="POZ domain"/>
    <property type="match status" value="1"/>
</dbReference>
<comment type="caution">
    <text evidence="2">The sequence shown here is derived from an EMBL/GenBank/DDBJ whole genome shotgun (WGS) entry which is preliminary data.</text>
</comment>
<dbReference type="Pfam" id="PF00651">
    <property type="entry name" value="BTB"/>
    <property type="match status" value="1"/>
</dbReference>
<dbReference type="EMBL" id="JAQQWM010000004">
    <property type="protein sequence ID" value="KAK8067702.1"/>
    <property type="molecule type" value="Genomic_DNA"/>
</dbReference>
<gene>
    <name evidence="2" type="ORF">PG996_006814</name>
</gene>
<dbReference type="PROSITE" id="PS50097">
    <property type="entry name" value="BTB"/>
    <property type="match status" value="1"/>
</dbReference>
<dbReference type="CDD" id="cd18186">
    <property type="entry name" value="BTB_POZ_ZBTB_KLHL-like"/>
    <property type="match status" value="1"/>
</dbReference>
<dbReference type="InterPro" id="IPR000210">
    <property type="entry name" value="BTB/POZ_dom"/>
</dbReference>